<sequence length="299" mass="32820">MTALLKQLEAAGRCLVIPDGLSQFKDATLRMAAGRSSIYSKLIKASALGVEFHCTDPCLCYVISGRETFYTADGTELTIKPGEMIFLPANSYMVSDFVNSDGPLAAYLCFFGHEVLGEFERKVPLTTPPPASATAYKLDAHHSLSGYFSALAPVYENVTPAAPLVQAKLLELLLLIATLDDVKRLAGFLLGNKGTPARRNIKHLMREHANHNISVADFARISGRSIAGFTREFRRVTGQSPGQWLLEQRMVRAKHLILTCASSVQEIGQEVGYANTSHFIAQFQKRFGATPLQMRKAQI</sequence>
<evidence type="ECO:0000313" key="7">
    <source>
        <dbReference type="Proteomes" id="UP000225972"/>
    </source>
</evidence>
<dbReference type="PRINTS" id="PR00032">
    <property type="entry name" value="HTHARAC"/>
</dbReference>
<dbReference type="InterPro" id="IPR014710">
    <property type="entry name" value="RmlC-like_jellyroll"/>
</dbReference>
<dbReference type="PROSITE" id="PS01124">
    <property type="entry name" value="HTH_ARAC_FAMILY_2"/>
    <property type="match status" value="1"/>
</dbReference>
<dbReference type="PANTHER" id="PTHR46796:SF6">
    <property type="entry name" value="ARAC SUBFAMILY"/>
    <property type="match status" value="1"/>
</dbReference>
<dbReference type="Gene3D" id="2.60.120.10">
    <property type="entry name" value="Jelly Rolls"/>
    <property type="match status" value="1"/>
</dbReference>
<dbReference type="InterPro" id="IPR037923">
    <property type="entry name" value="HTH-like"/>
</dbReference>
<dbReference type="Gene3D" id="1.10.10.60">
    <property type="entry name" value="Homeodomain-like"/>
    <property type="match status" value="2"/>
</dbReference>
<evidence type="ECO:0000259" key="5">
    <source>
        <dbReference type="PROSITE" id="PS01124"/>
    </source>
</evidence>
<dbReference type="GO" id="GO:0043565">
    <property type="term" value="F:sequence-specific DNA binding"/>
    <property type="evidence" value="ECO:0007669"/>
    <property type="project" value="InterPro"/>
</dbReference>
<dbReference type="InterPro" id="IPR009057">
    <property type="entry name" value="Homeodomain-like_sf"/>
</dbReference>
<dbReference type="GO" id="GO:0003700">
    <property type="term" value="F:DNA-binding transcription factor activity"/>
    <property type="evidence" value="ECO:0007669"/>
    <property type="project" value="InterPro"/>
</dbReference>
<dbReference type="InterPro" id="IPR018060">
    <property type="entry name" value="HTH_AraC"/>
</dbReference>
<dbReference type="Proteomes" id="UP000225972">
    <property type="component" value="Unassembled WGS sequence"/>
</dbReference>
<evidence type="ECO:0000256" key="4">
    <source>
        <dbReference type="ARBA" id="ARBA00023163"/>
    </source>
</evidence>
<dbReference type="PANTHER" id="PTHR46796">
    <property type="entry name" value="HTH-TYPE TRANSCRIPTIONAL ACTIVATOR RHAS-RELATED"/>
    <property type="match status" value="1"/>
</dbReference>
<dbReference type="InterPro" id="IPR020449">
    <property type="entry name" value="Tscrpt_reg_AraC-type_HTH"/>
</dbReference>
<feature type="domain" description="HTH araC/xylS-type" evidence="5">
    <location>
        <begin position="199"/>
        <end position="297"/>
    </location>
</feature>
<accession>A0A238JA29</accession>
<dbReference type="InterPro" id="IPR054015">
    <property type="entry name" value="ExsA-like_N"/>
</dbReference>
<protein>
    <submittedName>
        <fullName evidence="6">Exoenzyme S synthesis regulatory protein ExsA</fullName>
    </submittedName>
</protein>
<dbReference type="SUPFAM" id="SSF51182">
    <property type="entry name" value="RmlC-like cupins"/>
    <property type="match status" value="1"/>
</dbReference>
<dbReference type="OrthoDB" id="9802263at2"/>
<dbReference type="SUPFAM" id="SSF46689">
    <property type="entry name" value="Homeodomain-like"/>
    <property type="match status" value="2"/>
</dbReference>
<name>A0A238JA29_9RHOB</name>
<dbReference type="EMBL" id="FXXP01000001">
    <property type="protein sequence ID" value="SMX27064.1"/>
    <property type="molecule type" value="Genomic_DNA"/>
</dbReference>
<dbReference type="InterPro" id="IPR018062">
    <property type="entry name" value="HTH_AraC-typ_CS"/>
</dbReference>
<gene>
    <name evidence="6" type="primary">exsA</name>
    <name evidence="6" type="ORF">TRP8649_01166</name>
</gene>
<keyword evidence="2" id="KW-0238">DNA-binding</keyword>
<proteinExistence type="predicted"/>
<dbReference type="SUPFAM" id="SSF51215">
    <property type="entry name" value="Regulatory protein AraC"/>
    <property type="match status" value="1"/>
</dbReference>
<evidence type="ECO:0000313" key="6">
    <source>
        <dbReference type="EMBL" id="SMX27064.1"/>
    </source>
</evidence>
<keyword evidence="1" id="KW-0805">Transcription regulation</keyword>
<dbReference type="InterPro" id="IPR011051">
    <property type="entry name" value="RmlC_Cupin_sf"/>
</dbReference>
<evidence type="ECO:0000256" key="1">
    <source>
        <dbReference type="ARBA" id="ARBA00023015"/>
    </source>
</evidence>
<dbReference type="SMART" id="SM00342">
    <property type="entry name" value="HTH_ARAC"/>
    <property type="match status" value="1"/>
</dbReference>
<dbReference type="InterPro" id="IPR050204">
    <property type="entry name" value="AraC_XylS_family_regulators"/>
</dbReference>
<dbReference type="AlphaFoldDB" id="A0A238JA29"/>
<organism evidence="6 7">
    <name type="scientific">Pelagimonas phthalicica</name>
    <dbReference type="NCBI Taxonomy" id="1037362"/>
    <lineage>
        <taxon>Bacteria</taxon>
        <taxon>Pseudomonadati</taxon>
        <taxon>Pseudomonadota</taxon>
        <taxon>Alphaproteobacteria</taxon>
        <taxon>Rhodobacterales</taxon>
        <taxon>Roseobacteraceae</taxon>
        <taxon>Pelagimonas</taxon>
    </lineage>
</organism>
<evidence type="ECO:0000256" key="2">
    <source>
        <dbReference type="ARBA" id="ARBA00023125"/>
    </source>
</evidence>
<dbReference type="Pfam" id="PF22200">
    <property type="entry name" value="ExsA_N"/>
    <property type="match status" value="1"/>
</dbReference>
<keyword evidence="7" id="KW-1185">Reference proteome</keyword>
<reference evidence="7" key="1">
    <citation type="submission" date="2017-05" db="EMBL/GenBank/DDBJ databases">
        <authorList>
            <person name="Rodrigo-Torres L."/>
            <person name="Arahal R. D."/>
            <person name="Lucena T."/>
        </authorList>
    </citation>
    <scope>NUCLEOTIDE SEQUENCE [LARGE SCALE GENOMIC DNA]</scope>
    <source>
        <strain evidence="7">CECT 8649</strain>
    </source>
</reference>
<dbReference type="PROSITE" id="PS00041">
    <property type="entry name" value="HTH_ARAC_FAMILY_1"/>
    <property type="match status" value="1"/>
</dbReference>
<evidence type="ECO:0000256" key="3">
    <source>
        <dbReference type="ARBA" id="ARBA00023159"/>
    </source>
</evidence>
<dbReference type="Pfam" id="PF12833">
    <property type="entry name" value="HTH_18"/>
    <property type="match status" value="1"/>
</dbReference>
<keyword evidence="3" id="KW-0010">Activator</keyword>
<dbReference type="RefSeq" id="WP_099243269.1">
    <property type="nucleotide sequence ID" value="NZ_FXXP01000001.1"/>
</dbReference>
<keyword evidence="4" id="KW-0804">Transcription</keyword>